<reference evidence="5" key="1">
    <citation type="submission" date="2020-10" db="EMBL/GenBank/DDBJ databases">
        <authorList>
            <person name="Gilroy R."/>
        </authorList>
    </citation>
    <scope>NUCLEOTIDE SEQUENCE</scope>
    <source>
        <strain evidence="5">ChiSjej6B24-2974</strain>
    </source>
</reference>
<dbReference type="GO" id="GO:0000976">
    <property type="term" value="F:transcription cis-regulatory region binding"/>
    <property type="evidence" value="ECO:0007669"/>
    <property type="project" value="TreeGrafter"/>
</dbReference>
<dbReference type="EMBL" id="DVFZ01000116">
    <property type="protein sequence ID" value="HIQ83881.1"/>
    <property type="molecule type" value="Genomic_DNA"/>
</dbReference>
<dbReference type="Pfam" id="PF13377">
    <property type="entry name" value="Peripla_BP_3"/>
    <property type="match status" value="1"/>
</dbReference>
<dbReference type="Gene3D" id="3.40.50.2300">
    <property type="match status" value="2"/>
</dbReference>
<evidence type="ECO:0000256" key="3">
    <source>
        <dbReference type="ARBA" id="ARBA00023163"/>
    </source>
</evidence>
<dbReference type="InterPro" id="IPR010982">
    <property type="entry name" value="Lambda_DNA-bd_dom_sf"/>
</dbReference>
<dbReference type="InterPro" id="IPR000843">
    <property type="entry name" value="HTH_LacI"/>
</dbReference>
<evidence type="ECO:0000313" key="5">
    <source>
        <dbReference type="EMBL" id="HIQ83881.1"/>
    </source>
</evidence>
<organism evidence="5 6">
    <name type="scientific">Candidatus Pullichristensenella stercorigallinarum</name>
    <dbReference type="NCBI Taxonomy" id="2840909"/>
    <lineage>
        <taxon>Bacteria</taxon>
        <taxon>Bacillati</taxon>
        <taxon>Bacillota</taxon>
        <taxon>Clostridia</taxon>
        <taxon>Candidatus Pullichristensenella</taxon>
    </lineage>
</organism>
<reference evidence="5" key="2">
    <citation type="journal article" date="2021" name="PeerJ">
        <title>Extensive microbial diversity within the chicken gut microbiome revealed by metagenomics and culture.</title>
        <authorList>
            <person name="Gilroy R."/>
            <person name="Ravi A."/>
            <person name="Getino M."/>
            <person name="Pursley I."/>
            <person name="Horton D.L."/>
            <person name="Alikhan N.F."/>
            <person name="Baker D."/>
            <person name="Gharbi K."/>
            <person name="Hall N."/>
            <person name="Watson M."/>
            <person name="Adriaenssens E.M."/>
            <person name="Foster-Nyarko E."/>
            <person name="Jarju S."/>
            <person name="Secka A."/>
            <person name="Antonio M."/>
            <person name="Oren A."/>
            <person name="Chaudhuri R.R."/>
            <person name="La Ragione R."/>
            <person name="Hildebrand F."/>
            <person name="Pallen M.J."/>
        </authorList>
    </citation>
    <scope>NUCLEOTIDE SEQUENCE</scope>
    <source>
        <strain evidence="5">ChiSjej6B24-2974</strain>
    </source>
</reference>
<dbReference type="PANTHER" id="PTHR30146">
    <property type="entry name" value="LACI-RELATED TRANSCRIPTIONAL REPRESSOR"/>
    <property type="match status" value="1"/>
</dbReference>
<dbReference type="GO" id="GO:0003700">
    <property type="term" value="F:DNA-binding transcription factor activity"/>
    <property type="evidence" value="ECO:0007669"/>
    <property type="project" value="TreeGrafter"/>
</dbReference>
<dbReference type="PROSITE" id="PS50932">
    <property type="entry name" value="HTH_LACI_2"/>
    <property type="match status" value="1"/>
</dbReference>
<accession>A0A9D0ZQR3</accession>
<dbReference type="InterPro" id="IPR028082">
    <property type="entry name" value="Peripla_BP_I"/>
</dbReference>
<keyword evidence="2 5" id="KW-0238">DNA-binding</keyword>
<gene>
    <name evidence="5" type="ORF">IAA52_12385</name>
</gene>
<keyword evidence="3" id="KW-0804">Transcription</keyword>
<proteinExistence type="predicted"/>
<name>A0A9D0ZQR3_9FIRM</name>
<feature type="domain" description="HTH lacI-type" evidence="4">
    <location>
        <begin position="8"/>
        <end position="62"/>
    </location>
</feature>
<dbReference type="AlphaFoldDB" id="A0A9D0ZQR3"/>
<dbReference type="SMART" id="SM00354">
    <property type="entry name" value="HTH_LACI"/>
    <property type="match status" value="1"/>
</dbReference>
<keyword evidence="1" id="KW-0805">Transcription regulation</keyword>
<evidence type="ECO:0000313" key="6">
    <source>
        <dbReference type="Proteomes" id="UP000824260"/>
    </source>
</evidence>
<dbReference type="Gene3D" id="1.10.260.40">
    <property type="entry name" value="lambda repressor-like DNA-binding domains"/>
    <property type="match status" value="1"/>
</dbReference>
<protein>
    <submittedName>
        <fullName evidence="5">LacI family DNA-binding transcriptional regulator</fullName>
    </submittedName>
</protein>
<dbReference type="Pfam" id="PF00356">
    <property type="entry name" value="LacI"/>
    <property type="match status" value="1"/>
</dbReference>
<dbReference type="CDD" id="cd06267">
    <property type="entry name" value="PBP1_LacI_sugar_binding-like"/>
    <property type="match status" value="1"/>
</dbReference>
<evidence type="ECO:0000256" key="1">
    <source>
        <dbReference type="ARBA" id="ARBA00023015"/>
    </source>
</evidence>
<dbReference type="InterPro" id="IPR046335">
    <property type="entry name" value="LacI/GalR-like_sensor"/>
</dbReference>
<dbReference type="SUPFAM" id="SSF47413">
    <property type="entry name" value="lambda repressor-like DNA-binding domains"/>
    <property type="match status" value="1"/>
</dbReference>
<dbReference type="SUPFAM" id="SSF53822">
    <property type="entry name" value="Periplasmic binding protein-like I"/>
    <property type="match status" value="1"/>
</dbReference>
<sequence length="338" mass="36289">MPPINGKLKLRDIARLTGHTVGTVSKALHDKPGLAPQTREHILKVARESGYIGNALAGSLRSGTTKTAAIILGDIANPLFAIMAKGLIAALEKVGYSAILLNSEENSEEEVRAVTTALSRNVDGVFLCPTQRGMEGIELLRRNGAPCVLIGRYFADSPLDSVVFDDFYGGRLAAEHLLNLGHRNVLFLAGPDCVSSARERREGFMAAMRDAGVQSDPALIREVGITADASESIAEALSGERRFSAVCAFSDYVAWQVLYALSARGVRVPEDVSVIGFDDIQSDIHMPVPLTTIGCDKRALGEQAVELLMRRIAEPEAPVSQIRLETKLVARGTTRGLA</sequence>
<evidence type="ECO:0000259" key="4">
    <source>
        <dbReference type="PROSITE" id="PS50932"/>
    </source>
</evidence>
<dbReference type="CDD" id="cd01392">
    <property type="entry name" value="HTH_LacI"/>
    <property type="match status" value="1"/>
</dbReference>
<dbReference type="Proteomes" id="UP000824260">
    <property type="component" value="Unassembled WGS sequence"/>
</dbReference>
<comment type="caution">
    <text evidence="5">The sequence shown here is derived from an EMBL/GenBank/DDBJ whole genome shotgun (WGS) entry which is preliminary data.</text>
</comment>
<evidence type="ECO:0000256" key="2">
    <source>
        <dbReference type="ARBA" id="ARBA00023125"/>
    </source>
</evidence>
<dbReference type="PANTHER" id="PTHR30146:SF109">
    <property type="entry name" value="HTH-TYPE TRANSCRIPTIONAL REGULATOR GALS"/>
    <property type="match status" value="1"/>
</dbReference>